<keyword evidence="6" id="KW-0256">Endoplasmic reticulum</keyword>
<dbReference type="GO" id="GO:0050660">
    <property type="term" value="F:flavin adenine dinucleotide binding"/>
    <property type="evidence" value="ECO:0007669"/>
    <property type="project" value="InterPro"/>
</dbReference>
<dbReference type="GO" id="GO:0005789">
    <property type="term" value="C:endoplasmic reticulum membrane"/>
    <property type="evidence" value="ECO:0007669"/>
    <property type="project" value="UniProtKB-SubCell"/>
</dbReference>
<comment type="function">
    <text evidence="13">Broad spectrum monooxygenase that catalyzes the oxygenation of a wide variety of nitrogen- and sulfur-containing compounds including xenobiotics. Catalyzes the S-oxygenation of hypotaurine to produce taurine, an organic osmolyte involved in cell volume regulation as well as a variety of cytoprotective and developmental processes. In vitro, catalyzes the N-oxygenation of trimethylamine (TMA) to produce trimethylamine N-oxide (TMAO) and could therefore participate to the detoxification of this compound that is generated by the action of gut microbiota from dietary precursors such as choline, choline containing compounds, betaine or L-carnitine.</text>
</comment>
<evidence type="ECO:0000256" key="4">
    <source>
        <dbReference type="ARBA" id="ARBA00022630"/>
    </source>
</evidence>
<evidence type="ECO:0000256" key="13">
    <source>
        <dbReference type="ARBA" id="ARBA00045957"/>
    </source>
</evidence>
<keyword evidence="20" id="KW-1185">Reference proteome</keyword>
<keyword evidence="7 18" id="KW-0274">FAD</keyword>
<dbReference type="AlphaFoldDB" id="A0A0D6L592"/>
<keyword evidence="10 18" id="KW-0560">Oxidoreductase</keyword>
<comment type="catalytic activity">
    <reaction evidence="14">
        <text>hypotaurine + NADH + O2 + H(+) = taurine + NAD(+) + H2O</text>
        <dbReference type="Rhea" id="RHEA:74111"/>
        <dbReference type="ChEBI" id="CHEBI:15377"/>
        <dbReference type="ChEBI" id="CHEBI:15378"/>
        <dbReference type="ChEBI" id="CHEBI:15379"/>
        <dbReference type="ChEBI" id="CHEBI:57540"/>
        <dbReference type="ChEBI" id="CHEBI:57853"/>
        <dbReference type="ChEBI" id="CHEBI:57945"/>
        <dbReference type="ChEBI" id="CHEBI:507393"/>
        <dbReference type="EC" id="1.14.13.8"/>
    </reaction>
    <physiologicalReaction direction="left-to-right" evidence="14">
        <dbReference type="Rhea" id="RHEA:74112"/>
    </physiologicalReaction>
</comment>
<keyword evidence="4 18" id="KW-0285">Flavoprotein</keyword>
<dbReference type="InterPro" id="IPR050346">
    <property type="entry name" value="FMO-like"/>
</dbReference>
<dbReference type="GO" id="GO:0034899">
    <property type="term" value="F:trimethylamine monooxygenase activity"/>
    <property type="evidence" value="ECO:0007669"/>
    <property type="project" value="UniProtKB-EC"/>
</dbReference>
<dbReference type="PANTHER" id="PTHR23023">
    <property type="entry name" value="DIMETHYLANILINE MONOOXYGENASE"/>
    <property type="match status" value="1"/>
</dbReference>
<keyword evidence="8" id="KW-0521">NADP</keyword>
<dbReference type="Gene3D" id="3.50.50.60">
    <property type="entry name" value="FAD/NAD(P)-binding domain"/>
    <property type="match status" value="3"/>
</dbReference>
<comment type="catalytic activity">
    <reaction evidence="15">
        <text>hypotaurine + NADPH + O2 + H(+) = taurine + NADP(+) + H2O</text>
        <dbReference type="Rhea" id="RHEA:69819"/>
        <dbReference type="ChEBI" id="CHEBI:15377"/>
        <dbReference type="ChEBI" id="CHEBI:15378"/>
        <dbReference type="ChEBI" id="CHEBI:15379"/>
        <dbReference type="ChEBI" id="CHEBI:57783"/>
        <dbReference type="ChEBI" id="CHEBI:57853"/>
        <dbReference type="ChEBI" id="CHEBI:58349"/>
        <dbReference type="ChEBI" id="CHEBI:507393"/>
        <dbReference type="EC" id="1.14.13.8"/>
    </reaction>
    <physiologicalReaction direction="left-to-right" evidence="15">
        <dbReference type="Rhea" id="RHEA:69820"/>
    </physiologicalReaction>
</comment>
<evidence type="ECO:0000256" key="7">
    <source>
        <dbReference type="ARBA" id="ARBA00022827"/>
    </source>
</evidence>
<evidence type="ECO:0000256" key="8">
    <source>
        <dbReference type="ARBA" id="ARBA00022857"/>
    </source>
</evidence>
<dbReference type="PIRSF" id="PIRSF000332">
    <property type="entry name" value="FMO"/>
    <property type="match status" value="1"/>
</dbReference>
<gene>
    <name evidence="19" type="ORF">ANCCEY_14336</name>
</gene>
<evidence type="ECO:0000256" key="9">
    <source>
        <dbReference type="ARBA" id="ARBA00022989"/>
    </source>
</evidence>
<evidence type="ECO:0000256" key="15">
    <source>
        <dbReference type="ARBA" id="ARBA00048041"/>
    </source>
</evidence>
<organism evidence="19 20">
    <name type="scientific">Ancylostoma ceylanicum</name>
    <dbReference type="NCBI Taxonomy" id="53326"/>
    <lineage>
        <taxon>Eukaryota</taxon>
        <taxon>Metazoa</taxon>
        <taxon>Ecdysozoa</taxon>
        <taxon>Nematoda</taxon>
        <taxon>Chromadorea</taxon>
        <taxon>Rhabditida</taxon>
        <taxon>Rhabditina</taxon>
        <taxon>Rhabditomorpha</taxon>
        <taxon>Strongyloidea</taxon>
        <taxon>Ancylostomatidae</taxon>
        <taxon>Ancylostomatinae</taxon>
        <taxon>Ancylostoma</taxon>
    </lineage>
</organism>
<keyword evidence="11 18" id="KW-0503">Monooxygenase</keyword>
<protein>
    <recommendedName>
        <fullName evidence="18">Flavin-containing monooxygenase</fullName>
        <ecNumber evidence="18">1.-.-.-</ecNumber>
    </recommendedName>
</protein>
<evidence type="ECO:0000256" key="1">
    <source>
        <dbReference type="ARBA" id="ARBA00001974"/>
    </source>
</evidence>
<name>A0A0D6L592_9BILA</name>
<evidence type="ECO:0000256" key="6">
    <source>
        <dbReference type="ARBA" id="ARBA00022824"/>
    </source>
</evidence>
<dbReference type="InterPro" id="IPR020946">
    <property type="entry name" value="Flavin_mOase-like"/>
</dbReference>
<reference evidence="19 20" key="1">
    <citation type="submission" date="2013-05" db="EMBL/GenBank/DDBJ databases">
        <title>Draft genome of the parasitic nematode Anyclostoma ceylanicum.</title>
        <authorList>
            <person name="Mitreva M."/>
        </authorList>
    </citation>
    <scope>NUCLEOTIDE SEQUENCE [LARGE SCALE GENOMIC DNA]</scope>
</reference>
<comment type="subcellular location">
    <subcellularLocation>
        <location evidence="2">Endoplasmic reticulum membrane</location>
        <topology evidence="2">Single-pass membrane protein</topology>
    </subcellularLocation>
</comment>
<comment type="similarity">
    <text evidence="3 18">Belongs to the FMO family.</text>
</comment>
<proteinExistence type="inferred from homology"/>
<evidence type="ECO:0000256" key="16">
    <source>
        <dbReference type="ARBA" id="ARBA00048088"/>
    </source>
</evidence>
<dbReference type="InterPro" id="IPR036188">
    <property type="entry name" value="FAD/NAD-bd_sf"/>
</dbReference>
<dbReference type="GO" id="GO:0047822">
    <property type="term" value="F:hypotaurine monooxygenase activity"/>
    <property type="evidence" value="ECO:0007669"/>
    <property type="project" value="RHEA"/>
</dbReference>
<evidence type="ECO:0000256" key="11">
    <source>
        <dbReference type="ARBA" id="ARBA00023033"/>
    </source>
</evidence>
<evidence type="ECO:0000313" key="19">
    <source>
        <dbReference type="EMBL" id="EPB66575.1"/>
    </source>
</evidence>
<evidence type="ECO:0000256" key="3">
    <source>
        <dbReference type="ARBA" id="ARBA00009183"/>
    </source>
</evidence>
<evidence type="ECO:0000256" key="2">
    <source>
        <dbReference type="ARBA" id="ARBA00004389"/>
    </source>
</evidence>
<comment type="catalytic activity">
    <reaction evidence="16">
        <text>trimethylamine + NADPH + O2 = trimethylamine N-oxide + NADP(+) + H2O</text>
        <dbReference type="Rhea" id="RHEA:31979"/>
        <dbReference type="ChEBI" id="CHEBI:15377"/>
        <dbReference type="ChEBI" id="CHEBI:15379"/>
        <dbReference type="ChEBI" id="CHEBI:15724"/>
        <dbReference type="ChEBI" id="CHEBI:57783"/>
        <dbReference type="ChEBI" id="CHEBI:58349"/>
        <dbReference type="ChEBI" id="CHEBI:58389"/>
        <dbReference type="EC" id="1.14.13.148"/>
    </reaction>
    <physiologicalReaction direction="left-to-right" evidence="16">
        <dbReference type="Rhea" id="RHEA:31980"/>
    </physiologicalReaction>
</comment>
<dbReference type="InterPro" id="IPR000960">
    <property type="entry name" value="Flavin_mOase"/>
</dbReference>
<dbReference type="SUPFAM" id="SSF51905">
    <property type="entry name" value="FAD/NAD(P)-binding domain"/>
    <property type="match status" value="2"/>
</dbReference>
<keyword evidence="12" id="KW-0472">Membrane</keyword>
<evidence type="ECO:0000313" key="20">
    <source>
        <dbReference type="Proteomes" id="UP000054495"/>
    </source>
</evidence>
<dbReference type="EMBL" id="KE126045">
    <property type="protein sequence ID" value="EPB66575.1"/>
    <property type="molecule type" value="Genomic_DNA"/>
</dbReference>
<dbReference type="GO" id="GO:0050661">
    <property type="term" value="F:NADP binding"/>
    <property type="evidence" value="ECO:0007669"/>
    <property type="project" value="InterPro"/>
</dbReference>
<dbReference type="Pfam" id="PF00743">
    <property type="entry name" value="FMO-like"/>
    <property type="match status" value="2"/>
</dbReference>
<evidence type="ECO:0000256" key="17">
    <source>
        <dbReference type="ARBA" id="ARBA00049443"/>
    </source>
</evidence>
<evidence type="ECO:0000256" key="12">
    <source>
        <dbReference type="ARBA" id="ARBA00023136"/>
    </source>
</evidence>
<dbReference type="GO" id="GO:0004499">
    <property type="term" value="F:N,N-dimethylaniline monooxygenase activity"/>
    <property type="evidence" value="ECO:0007669"/>
    <property type="project" value="InterPro"/>
</dbReference>
<accession>A0A0D6L592</accession>
<evidence type="ECO:0000256" key="18">
    <source>
        <dbReference type="RuleBase" id="RU361177"/>
    </source>
</evidence>
<keyword evidence="9" id="KW-1133">Transmembrane helix</keyword>
<dbReference type="FunFam" id="3.50.50.60:FF:000159">
    <property type="entry name" value="Dimethylaniline monooxygenase [N-oxide-forming]"/>
    <property type="match status" value="1"/>
</dbReference>
<comment type="catalytic activity">
    <reaction evidence="17">
        <text>N,N-dimethylaniline + NADPH + O2 + H(+) = N,N-dimethylaniline N-oxide + NADP(+) + H2O</text>
        <dbReference type="Rhea" id="RHEA:24468"/>
        <dbReference type="ChEBI" id="CHEBI:15377"/>
        <dbReference type="ChEBI" id="CHEBI:15378"/>
        <dbReference type="ChEBI" id="CHEBI:15379"/>
        <dbReference type="ChEBI" id="CHEBI:16269"/>
        <dbReference type="ChEBI" id="CHEBI:17735"/>
        <dbReference type="ChEBI" id="CHEBI:57783"/>
        <dbReference type="ChEBI" id="CHEBI:58349"/>
        <dbReference type="EC" id="1.14.13.8"/>
    </reaction>
    <physiologicalReaction direction="left-to-right" evidence="17">
        <dbReference type="Rhea" id="RHEA:24469"/>
    </physiologicalReaction>
</comment>
<dbReference type="PRINTS" id="PR00370">
    <property type="entry name" value="FMOXYGENASE"/>
</dbReference>
<evidence type="ECO:0000256" key="5">
    <source>
        <dbReference type="ARBA" id="ARBA00022692"/>
    </source>
</evidence>
<dbReference type="EC" id="1.-.-.-" evidence="18"/>
<keyword evidence="5" id="KW-0812">Transmembrane</keyword>
<evidence type="ECO:0000256" key="10">
    <source>
        <dbReference type="ARBA" id="ARBA00023002"/>
    </source>
</evidence>
<sequence>MPDRGWAFRACTIAPRTYSVVLALEPDCPGKERQLAGTCLVVRTNSAGEYCEEHLKRPRVLLCRHSNSCVMKSTVINTSKEMTAYSDFPPEPSMANFMHNTEMYRYLNSYADHYDLKKYIKFNHKVLNIERTSDYKKTGQWKVTYEDEFATKSSEVFDGVLLCCGHHALPRMPAPWPGQDRFKGRIIHSHSYRDHKGYEDKVVVVVGVGNSGGDLAVELSRIAKQVYLVTRRGTWVLNRIFDYGEPFDLAMNRKYLNDARSLVPDWLPVGSIMPISEMQARVFYENLFGHHKLPGSEEMRKSIREKREAMEARYVHSPRHTIQVDFITYMDELADLVGCRPNLKELLLSDPLLALQVYFGPYVPYVYRLNGPHSWSGARQAIMTVDERVFKVMNSDRNEGLHSMCEVCDGNW</sequence>
<evidence type="ECO:0000256" key="14">
    <source>
        <dbReference type="ARBA" id="ARBA00047338"/>
    </source>
</evidence>
<dbReference type="Proteomes" id="UP000054495">
    <property type="component" value="Unassembled WGS sequence"/>
</dbReference>
<comment type="cofactor">
    <cofactor evidence="1 18">
        <name>FAD</name>
        <dbReference type="ChEBI" id="CHEBI:57692"/>
    </cofactor>
</comment>